<accession>A0A815ALQ5</accession>
<dbReference type="Proteomes" id="UP000663870">
    <property type="component" value="Unassembled WGS sequence"/>
</dbReference>
<evidence type="ECO:0000313" key="4">
    <source>
        <dbReference type="EMBL" id="CAF1539320.1"/>
    </source>
</evidence>
<dbReference type="Proteomes" id="UP000663854">
    <property type="component" value="Unassembled WGS sequence"/>
</dbReference>
<dbReference type="Pfam" id="PF14432">
    <property type="entry name" value="DYW_deaminase"/>
    <property type="match status" value="1"/>
</dbReference>
<dbReference type="PANTHER" id="PTHR24015">
    <property type="entry name" value="OS07G0578800 PROTEIN-RELATED"/>
    <property type="match status" value="1"/>
</dbReference>
<keyword evidence="6" id="KW-1185">Reference proteome</keyword>
<dbReference type="SUPFAM" id="SSF48452">
    <property type="entry name" value="TPR-like"/>
    <property type="match status" value="1"/>
</dbReference>
<proteinExistence type="predicted"/>
<evidence type="ECO:0000313" key="5">
    <source>
        <dbReference type="Proteomes" id="UP000663854"/>
    </source>
</evidence>
<dbReference type="InterPro" id="IPR032867">
    <property type="entry name" value="DYW_dom"/>
</dbReference>
<dbReference type="Gene3D" id="1.25.40.10">
    <property type="entry name" value="Tetratricopeptide repeat domain"/>
    <property type="match status" value="6"/>
</dbReference>
<dbReference type="Pfam" id="PF13041">
    <property type="entry name" value="PPR_2"/>
    <property type="match status" value="1"/>
</dbReference>
<reference evidence="3" key="1">
    <citation type="submission" date="2021-02" db="EMBL/GenBank/DDBJ databases">
        <authorList>
            <person name="Nowell W R."/>
        </authorList>
    </citation>
    <scope>NUCLEOTIDE SEQUENCE</scope>
</reference>
<dbReference type="GO" id="GO:0008270">
    <property type="term" value="F:zinc ion binding"/>
    <property type="evidence" value="ECO:0007669"/>
    <property type="project" value="InterPro"/>
</dbReference>
<sequence length="1004" mass="114846">MLSIRNNIYSIYRFQRVLSFYQKNNRICSNSSSIQLNSKLKKLFDSKQYKEALELFDQKFEQCTDFTISMAIKACTMSKDYNRGIKIERNLSSNSINNSYIQASLIQFHSLISNNMPEKVLDLFDEITIEANKYTVTVLFNACAALANNRARKIGKKLLDKMPENLRNDNIVLTSAIHMLIKFGDIQNAENLFQSIKKKDIITYGAMMKGYIENQMSEKALNVFKQINIELDNRTYAIVFNACAELANDRAIKIGKKVLGEMPRNFRNDNVVLTSAINMLIKFGDIQNAENLFQSIKKKDIITYGAMMKGYVKNQMSEKALDLIEQIELNLNNVAYTIAFNACTELANDRAMKIGKKLLDQMSENLRNDNVVLNSAIQMLIKFGDIQNAENLFQSIKNKNIITYGALMKGYVKKQMSEKALDLFQQIELDLNNYACTISIKKKDTGTYGALMNGYNINGLSRKCFKILEEMFEENISPDEIIWSIVINACSRYGSLCRSQYIINQIPSEFQNKKQIQNSLIRMWGKCSSIEKAENVFESIVDRDAITYTAMINAFGLNGMGSEAIQLYRKMPNNLRNEVSHVCVLNACSHSGLLQEAWSIFNDIPIKTEKIFTTMVDCLSRLFLFDEAENLINEYEKTNKPSLVMYMSLLSGARNNRNENLSEMIYNRMKSMFPNEKDHLISGAILLANIYSSLGEHELAKTFRYNQIKELKTNEFTAHDNSHPKSAKISSELQRLTSEAIADGYQCDPSWVTRPLKQGETNLSVLCGHSERIAIAYNFIEEPDTKFIQIIMNQDVDDEDLHLLSENNLSLTSTSYTNKTFIQYCEYSDWLQFEHQEQNDEEDIVLFTDKIVALYSILAKHVNIAVCILLETFTQFDEQLEKDIFDFVIQQTILHRQDWPYEADANLLRLILKIIDLADHFSCAILANVKHLFNRLLTIKSIPVVQQVYQTILAEMTTNLNILLQALQQKAIVIGSETLSSPTTSDLNKDDAETALIFYCSALC</sequence>
<dbReference type="InterPro" id="IPR011990">
    <property type="entry name" value="TPR-like_helical_dom_sf"/>
</dbReference>
<feature type="repeat" description="PPR" evidence="1">
    <location>
        <begin position="400"/>
        <end position="430"/>
    </location>
</feature>
<feature type="repeat" description="PPR" evidence="1">
    <location>
        <begin position="444"/>
        <end position="478"/>
    </location>
</feature>
<feature type="repeat" description="PPR" evidence="1">
    <location>
        <begin position="544"/>
        <end position="574"/>
    </location>
</feature>
<evidence type="ECO:0000313" key="3">
    <source>
        <dbReference type="EMBL" id="CAF1259039.1"/>
    </source>
</evidence>
<dbReference type="PROSITE" id="PS51375">
    <property type="entry name" value="PPR"/>
    <property type="match status" value="4"/>
</dbReference>
<comment type="caution">
    <text evidence="3">The sequence shown here is derived from an EMBL/GenBank/DDBJ whole genome shotgun (WGS) entry which is preliminary data.</text>
</comment>
<evidence type="ECO:0000259" key="2">
    <source>
        <dbReference type="Pfam" id="PF14432"/>
    </source>
</evidence>
<dbReference type="Pfam" id="PF01535">
    <property type="entry name" value="PPR"/>
    <property type="match status" value="8"/>
</dbReference>
<dbReference type="EMBL" id="CAJNOL010002958">
    <property type="protein sequence ID" value="CAF1539320.1"/>
    <property type="molecule type" value="Genomic_DNA"/>
</dbReference>
<name>A0A815ALQ5_9BILA</name>
<evidence type="ECO:0000313" key="6">
    <source>
        <dbReference type="Proteomes" id="UP000663870"/>
    </source>
</evidence>
<protein>
    <recommendedName>
        <fullName evidence="2">DYW domain-containing protein</fullName>
    </recommendedName>
</protein>
<feature type="repeat" description="PPR" evidence="1">
    <location>
        <begin position="300"/>
        <end position="330"/>
    </location>
</feature>
<dbReference type="GO" id="GO:0003723">
    <property type="term" value="F:RNA binding"/>
    <property type="evidence" value="ECO:0007669"/>
    <property type="project" value="InterPro"/>
</dbReference>
<dbReference type="PANTHER" id="PTHR24015:SF548">
    <property type="entry name" value="OS08G0340900 PROTEIN"/>
    <property type="match status" value="1"/>
</dbReference>
<dbReference type="EMBL" id="CAJNOH010001894">
    <property type="protein sequence ID" value="CAF1259039.1"/>
    <property type="molecule type" value="Genomic_DNA"/>
</dbReference>
<dbReference type="AlphaFoldDB" id="A0A815ALQ5"/>
<gene>
    <name evidence="4" type="ORF">JXQ802_LOCUS42827</name>
    <name evidence="3" type="ORF">PYM288_LOCUS27779</name>
</gene>
<dbReference type="NCBIfam" id="TIGR00756">
    <property type="entry name" value="PPR"/>
    <property type="match status" value="4"/>
</dbReference>
<evidence type="ECO:0000256" key="1">
    <source>
        <dbReference type="PROSITE-ProRule" id="PRU00708"/>
    </source>
</evidence>
<dbReference type="GO" id="GO:0009451">
    <property type="term" value="P:RNA modification"/>
    <property type="evidence" value="ECO:0007669"/>
    <property type="project" value="InterPro"/>
</dbReference>
<dbReference type="InterPro" id="IPR002885">
    <property type="entry name" value="PPR_rpt"/>
</dbReference>
<organism evidence="3 5">
    <name type="scientific">Rotaria sordida</name>
    <dbReference type="NCBI Taxonomy" id="392033"/>
    <lineage>
        <taxon>Eukaryota</taxon>
        <taxon>Metazoa</taxon>
        <taxon>Spiralia</taxon>
        <taxon>Gnathifera</taxon>
        <taxon>Rotifera</taxon>
        <taxon>Eurotatoria</taxon>
        <taxon>Bdelloidea</taxon>
        <taxon>Philodinida</taxon>
        <taxon>Philodinidae</taxon>
        <taxon>Rotaria</taxon>
    </lineage>
</organism>
<feature type="domain" description="DYW" evidence="2">
    <location>
        <begin position="744"/>
        <end position="797"/>
    </location>
</feature>
<dbReference type="InterPro" id="IPR046960">
    <property type="entry name" value="PPR_At4g14850-like_plant"/>
</dbReference>